<dbReference type="InterPro" id="IPR002423">
    <property type="entry name" value="Cpn60/GroEL/TCP-1"/>
</dbReference>
<evidence type="ECO:0000256" key="3">
    <source>
        <dbReference type="ARBA" id="ARBA00022840"/>
    </source>
</evidence>
<dbReference type="InterPro" id="IPR027410">
    <property type="entry name" value="TCP-1-like_intermed_sf"/>
</dbReference>
<feature type="binding site" evidence="6">
    <location>
        <begin position="86"/>
        <end position="90"/>
    </location>
    <ligand>
        <name>ATP</name>
        <dbReference type="ChEBI" id="CHEBI:30616"/>
    </ligand>
</feature>
<dbReference type="SUPFAM" id="SSF52029">
    <property type="entry name" value="GroEL apical domain-like"/>
    <property type="match status" value="1"/>
</dbReference>
<protein>
    <recommendedName>
        <fullName evidence="6">Chaperonin GroEL</fullName>
        <ecNumber evidence="6">5.6.1.7</ecNumber>
    </recommendedName>
    <alternativeName>
        <fullName evidence="6">60 kDa chaperonin</fullName>
    </alternativeName>
    <alternativeName>
        <fullName evidence="6">Chaperonin-60</fullName>
        <shortName evidence="6">Cpn60</shortName>
    </alternativeName>
</protein>
<dbReference type="Gene3D" id="3.30.260.10">
    <property type="entry name" value="TCP-1-like chaperonin intermediate domain"/>
    <property type="match status" value="1"/>
</dbReference>
<feature type="binding site" evidence="6">
    <location>
        <position position="414"/>
    </location>
    <ligand>
        <name>ATP</name>
        <dbReference type="ChEBI" id="CHEBI:30616"/>
    </ligand>
</feature>
<dbReference type="InterPro" id="IPR027409">
    <property type="entry name" value="GroEL-like_apical_dom_sf"/>
</dbReference>
<dbReference type="CDD" id="cd03344">
    <property type="entry name" value="GroEL"/>
    <property type="match status" value="1"/>
</dbReference>
<feature type="binding site" evidence="6">
    <location>
        <begin position="29"/>
        <end position="32"/>
    </location>
    <ligand>
        <name>ATP</name>
        <dbReference type="ChEBI" id="CHEBI:30616"/>
    </ligand>
</feature>
<comment type="similarity">
    <text evidence="1 6 7">Belongs to the chaperonin (HSP60) family.</text>
</comment>
<dbReference type="SUPFAM" id="SSF54849">
    <property type="entry name" value="GroEL-intermediate domain like"/>
    <property type="match status" value="1"/>
</dbReference>
<dbReference type="PRINTS" id="PR00298">
    <property type="entry name" value="CHAPERONIN60"/>
</dbReference>
<evidence type="ECO:0000313" key="9">
    <source>
        <dbReference type="EMBL" id="PJF47584.1"/>
    </source>
</evidence>
<evidence type="ECO:0000256" key="4">
    <source>
        <dbReference type="ARBA" id="ARBA00023186"/>
    </source>
</evidence>
<dbReference type="Proteomes" id="UP000230790">
    <property type="component" value="Unassembled WGS sequence"/>
</dbReference>
<comment type="subunit">
    <text evidence="6 8">Forms a cylinder of 14 subunits composed of two heptameric rings stacked back-to-back. Interacts with the co-chaperonin GroES.</text>
</comment>
<keyword evidence="4 6" id="KW-0143">Chaperone</keyword>
<evidence type="ECO:0000256" key="2">
    <source>
        <dbReference type="ARBA" id="ARBA00022741"/>
    </source>
</evidence>
<sequence length="544" mass="58710">MAKQLIFNEEARRSLKRGVDTLAAAVATTLGPKGRNVALDKKYGAPTVTHDGVTVAKEIELADPYENMGAQLLKEAATKTNDIAGDGTTTATVLAQIIVHEGLKNVAAGANPMLIKHGIEKGVEAVVEYLKEMAVEVNKKDQIAQVATISAQDPEIGNLIAEVMEKVGKDGVITVEESKSLNFETEYVEGMEFDRGYISPYFITNPERMEAEIKDPYILIHDKKISAAADIIPLLERLVQRGKRDLVIIAEDVDGEALATLVLNKLRGMLNVLAVKAPGFGDRRKAMLQDIAILTGGQVITEEMGRKLEGVQIEDLGRADRVVSTKDDTTIIGGKGDEKRIKARIEEIRVEIEKSTSDYDKEKLNERLAKLAGGVAVIRVGAATETELKEKKHRVEDALSATRAAVEEGIVPGGGVALLRAVSALDNVKMQHEDEQVGVNILRRALEEPIRRIVANAGMDGSVVVQQVRAMSKEKKFFGYDVIAGDYVDMLKAGIIDPAKVTKGALQNAASIASMILTTEALVTDIPEKEKTPATPSSGMGGDF</sequence>
<dbReference type="GO" id="GO:0051082">
    <property type="term" value="F:unfolded protein binding"/>
    <property type="evidence" value="ECO:0007669"/>
    <property type="project" value="UniProtKB-UniRule"/>
</dbReference>
<dbReference type="GO" id="GO:0140662">
    <property type="term" value="F:ATP-dependent protein folding chaperone"/>
    <property type="evidence" value="ECO:0007669"/>
    <property type="project" value="InterPro"/>
</dbReference>
<keyword evidence="3 6" id="KW-0067">ATP-binding</keyword>
<dbReference type="Gene3D" id="3.50.7.10">
    <property type="entry name" value="GroEL"/>
    <property type="match status" value="1"/>
</dbReference>
<dbReference type="NCBIfam" id="NF009488">
    <property type="entry name" value="PRK12850.1"/>
    <property type="match status" value="1"/>
</dbReference>
<dbReference type="PANTHER" id="PTHR45633">
    <property type="entry name" value="60 KDA HEAT SHOCK PROTEIN, MITOCHONDRIAL"/>
    <property type="match status" value="1"/>
</dbReference>
<evidence type="ECO:0000256" key="8">
    <source>
        <dbReference type="RuleBase" id="RU000419"/>
    </source>
</evidence>
<dbReference type="NCBIfam" id="NF009487">
    <property type="entry name" value="PRK12849.1"/>
    <property type="match status" value="1"/>
</dbReference>
<dbReference type="InterPro" id="IPR018370">
    <property type="entry name" value="Chaperonin_Cpn60_CS"/>
</dbReference>
<dbReference type="Pfam" id="PF00118">
    <property type="entry name" value="Cpn60_TCP1"/>
    <property type="match status" value="1"/>
</dbReference>
<dbReference type="HAMAP" id="MF_00600">
    <property type="entry name" value="CH60"/>
    <property type="match status" value="1"/>
</dbReference>
<evidence type="ECO:0000256" key="6">
    <source>
        <dbReference type="HAMAP-Rule" id="MF_00600"/>
    </source>
</evidence>
<dbReference type="EC" id="5.6.1.7" evidence="6"/>
<evidence type="ECO:0000256" key="1">
    <source>
        <dbReference type="ARBA" id="ARBA00006607"/>
    </source>
</evidence>
<dbReference type="GO" id="GO:0016853">
    <property type="term" value="F:isomerase activity"/>
    <property type="evidence" value="ECO:0007669"/>
    <property type="project" value="UniProtKB-KW"/>
</dbReference>
<dbReference type="InterPro" id="IPR027413">
    <property type="entry name" value="GROEL-like_equatorial_sf"/>
</dbReference>
<dbReference type="NCBIfam" id="NF009489">
    <property type="entry name" value="PRK12851.1"/>
    <property type="match status" value="1"/>
</dbReference>
<dbReference type="SUPFAM" id="SSF48592">
    <property type="entry name" value="GroEL equatorial domain-like"/>
    <property type="match status" value="1"/>
</dbReference>
<comment type="function">
    <text evidence="6 8">Together with its co-chaperonin GroES, plays an essential role in assisting protein folding. The GroEL-GroES system forms a nano-cage that allows encapsulation of the non-native substrate proteins and provides a physical environment optimized to promote and accelerate protein folding.</text>
</comment>
<dbReference type="PROSITE" id="PS00296">
    <property type="entry name" value="CHAPERONINS_CPN60"/>
    <property type="match status" value="1"/>
</dbReference>
<comment type="caution">
    <text evidence="9">The sequence shown here is derived from an EMBL/GenBank/DDBJ whole genome shotgun (WGS) entry which is preliminary data.</text>
</comment>
<name>A0A2M8QCQ9_9CHLR</name>
<evidence type="ECO:0000256" key="7">
    <source>
        <dbReference type="RuleBase" id="RU000418"/>
    </source>
</evidence>
<dbReference type="GO" id="GO:0005737">
    <property type="term" value="C:cytoplasm"/>
    <property type="evidence" value="ECO:0007669"/>
    <property type="project" value="UniProtKB-SubCell"/>
</dbReference>
<evidence type="ECO:0000256" key="5">
    <source>
        <dbReference type="ARBA" id="ARBA00023235"/>
    </source>
</evidence>
<dbReference type="NCBIfam" id="NF000592">
    <property type="entry name" value="PRK00013.1"/>
    <property type="match status" value="1"/>
</dbReference>
<dbReference type="EMBL" id="PGTN01000042">
    <property type="protein sequence ID" value="PJF47584.1"/>
    <property type="molecule type" value="Genomic_DNA"/>
</dbReference>
<dbReference type="AlphaFoldDB" id="A0A2M8QCQ9"/>
<keyword evidence="2 6" id="KW-0547">Nucleotide-binding</keyword>
<dbReference type="GO" id="GO:0005524">
    <property type="term" value="F:ATP binding"/>
    <property type="evidence" value="ECO:0007669"/>
    <property type="project" value="UniProtKB-UniRule"/>
</dbReference>
<comment type="caution">
    <text evidence="6">Lacks conserved residue(s) required for the propagation of feature annotation.</text>
</comment>
<gene>
    <name evidence="6 9" type="primary">groL</name>
    <name evidence="6" type="synonym">groEL</name>
    <name evidence="9" type="ORF">CUN48_07835</name>
</gene>
<comment type="subcellular location">
    <subcellularLocation>
        <location evidence="6">Cytoplasm</location>
    </subcellularLocation>
</comment>
<keyword evidence="5 6" id="KW-0413">Isomerase</keyword>
<evidence type="ECO:0000313" key="10">
    <source>
        <dbReference type="Proteomes" id="UP000230790"/>
    </source>
</evidence>
<proteinExistence type="inferred from homology"/>
<dbReference type="GO" id="GO:0042026">
    <property type="term" value="P:protein refolding"/>
    <property type="evidence" value="ECO:0007669"/>
    <property type="project" value="UniProtKB-UniRule"/>
</dbReference>
<dbReference type="FunFam" id="3.50.7.10:FF:000001">
    <property type="entry name" value="60 kDa chaperonin"/>
    <property type="match status" value="1"/>
</dbReference>
<reference evidence="9 10" key="1">
    <citation type="submission" date="2017-11" db="EMBL/GenBank/DDBJ databases">
        <title>Evolution of Phototrophy in the Chloroflexi Phylum Driven by Horizontal Gene Transfer.</title>
        <authorList>
            <person name="Ward L.M."/>
            <person name="Hemp J."/>
            <person name="Shih P.M."/>
            <person name="Mcglynn S.E."/>
            <person name="Fischer W."/>
        </authorList>
    </citation>
    <scope>NUCLEOTIDE SEQUENCE [LARGE SCALE GENOMIC DNA]</scope>
    <source>
        <strain evidence="9">JP3_7</strain>
    </source>
</reference>
<dbReference type="NCBIfam" id="TIGR02348">
    <property type="entry name" value="GroEL"/>
    <property type="match status" value="1"/>
</dbReference>
<keyword evidence="6" id="KW-0963">Cytoplasm</keyword>
<feature type="binding site" evidence="6">
    <location>
        <position position="497"/>
    </location>
    <ligand>
        <name>ATP</name>
        <dbReference type="ChEBI" id="CHEBI:30616"/>
    </ligand>
</feature>
<accession>A0A2M8QCQ9</accession>
<dbReference type="InterPro" id="IPR001844">
    <property type="entry name" value="Cpn60/GroEL"/>
</dbReference>
<dbReference type="Gene3D" id="1.10.560.10">
    <property type="entry name" value="GroEL-like equatorial domain"/>
    <property type="match status" value="1"/>
</dbReference>
<organism evidence="9 10">
    <name type="scientific">Candidatus Thermofonsia Clade 3 bacterium</name>
    <dbReference type="NCBI Taxonomy" id="2364212"/>
    <lineage>
        <taxon>Bacteria</taxon>
        <taxon>Bacillati</taxon>
        <taxon>Chloroflexota</taxon>
        <taxon>Candidatus Thermofontia</taxon>
        <taxon>Candidatus Thermofonsia Clade 3</taxon>
    </lineage>
</organism>